<dbReference type="SUPFAM" id="SSF51445">
    <property type="entry name" value="(Trans)glycosidases"/>
    <property type="match status" value="1"/>
</dbReference>
<keyword evidence="6 13" id="KW-0732">Signal</keyword>
<evidence type="ECO:0000256" key="7">
    <source>
        <dbReference type="ARBA" id="ARBA00022801"/>
    </source>
</evidence>
<dbReference type="GO" id="GO:0005975">
    <property type="term" value="P:carbohydrate metabolic process"/>
    <property type="evidence" value="ECO:0007669"/>
    <property type="project" value="InterPro"/>
</dbReference>
<dbReference type="Pfam" id="PF00728">
    <property type="entry name" value="Glyco_hydro_20"/>
    <property type="match status" value="1"/>
</dbReference>
<dbReference type="GO" id="GO:0016020">
    <property type="term" value="C:membrane"/>
    <property type="evidence" value="ECO:0007669"/>
    <property type="project" value="TreeGrafter"/>
</dbReference>
<evidence type="ECO:0000256" key="12">
    <source>
        <dbReference type="SAM" id="MobiDB-lite"/>
    </source>
</evidence>
<dbReference type="InterPro" id="IPR017853">
    <property type="entry name" value="GH"/>
</dbReference>
<feature type="domain" description="Beta-hexosaminidase eukaryotic type N-terminal" evidence="15">
    <location>
        <begin position="338"/>
        <end position="453"/>
    </location>
</feature>
<reference evidence="17" key="1">
    <citation type="journal article" date="2015" name="PLoS Genet.">
        <title>Genome Sequence and Transcriptome Analyses of Chrysochromulina tobin: Metabolic Tools for Enhanced Algal Fitness in the Prominent Order Prymnesiales (Haptophyceae).</title>
        <authorList>
            <person name="Hovde B.T."/>
            <person name="Deodato C.R."/>
            <person name="Hunsperger H.M."/>
            <person name="Ryken S.A."/>
            <person name="Yost W."/>
            <person name="Jha R.K."/>
            <person name="Patterson J."/>
            <person name="Monnat R.J. Jr."/>
            <person name="Barlow S.B."/>
            <person name="Starkenburg S.R."/>
            <person name="Cattolico R.A."/>
        </authorList>
    </citation>
    <scope>NUCLEOTIDE SEQUENCE</scope>
    <source>
        <strain evidence="17">CCMP291</strain>
    </source>
</reference>
<evidence type="ECO:0000256" key="8">
    <source>
        <dbReference type="ARBA" id="ARBA00022842"/>
    </source>
</evidence>
<evidence type="ECO:0000256" key="5">
    <source>
        <dbReference type="ARBA" id="ARBA00022723"/>
    </source>
</evidence>
<evidence type="ECO:0000256" key="11">
    <source>
        <dbReference type="PIRSR" id="PIRSR625705-1"/>
    </source>
</evidence>
<comment type="similarity">
    <text evidence="4">Belongs to the glycosyl hydrolase 20 family.</text>
</comment>
<sequence length="837" mass="91891">MLRVSLVAALSISTHALQLHGAPRVPTMRALRALSTRGGFTSMAAVERSESGEFGTTDYKMTFMMGGKVVSPWHDMPLMLEGGMYNMLTEIPKMTLKKMEVDTKSPGNPIKQDEKKGKARLYHGPIFWNYGCLPQTWEDPNHKGDADVNGAFGDNDPVDVVEIGKASLDMGSFTPVKVLGCLSMIDDGELDWKVIAINAADEHAAAINDVDDIEKFYPGTVSGIREWFRWYKTPDGKPINGFGHGEKALNAAKTKAVIAETHGFYKALLEGKPACGKEHKGDVAGLEACCLATSGCGGFNTNGIIKKTDCIQNIKSEPACDLYVKQDHPKPTVNPLYLWPRPASVTSGKSLVKVTPSSSFFSLAGGLQSPLLTYNFERYKSITFPHTSNSMASTPSGITGLMLTVDSLNEAPPTIGTDESYTLDIPIGDGVTANATAKTVFGALRALETFSQLVRFDFETDGYVVDGAPYHIMDAPRFAHRGLMVDTARHYQPLASLRAIIDSLTNAKLNVLHWHMVDDQSFPFQVLSHPKLWSAAYATSQRYTQSDVRSIVEYARLRGVRVMVEFDMPGHGTSWCKGEPSMCPSATCQTPLNVASNYTFQVIDDLLTEAAALFPDDFMHLGGDEVNTQCWDRTPSIAQWMREQSLTADGAYAYFVKKAAAIATSKGKRPVQWSEVFDHFKATLPKNTVVHVWKDDTNVTEVLADGYDVLRNVGYDATSWYLDNLDVTWDAVYRNEPCHDVPDALCHKILGGHGEMWGETVDGSDLQQTVWPKQAAIAEKLWSARADTIGVPDDTEARLLDFRCRLLERGVAAAPVKNAKARSAPPGPGSCYAQRRR</sequence>
<dbReference type="CDD" id="cd00412">
    <property type="entry name" value="pyrophosphatase"/>
    <property type="match status" value="1"/>
</dbReference>
<dbReference type="GO" id="GO:0006796">
    <property type="term" value="P:phosphate-containing compound metabolic process"/>
    <property type="evidence" value="ECO:0007669"/>
    <property type="project" value="InterPro"/>
</dbReference>
<keyword evidence="8" id="KW-0460">Magnesium</keyword>
<dbReference type="GO" id="GO:0006689">
    <property type="term" value="P:ganglioside catabolic process"/>
    <property type="evidence" value="ECO:0007669"/>
    <property type="project" value="TreeGrafter"/>
</dbReference>
<dbReference type="Proteomes" id="UP000037460">
    <property type="component" value="Unassembled WGS sequence"/>
</dbReference>
<dbReference type="Pfam" id="PF00719">
    <property type="entry name" value="Pyrophosphatase"/>
    <property type="match status" value="1"/>
</dbReference>
<comment type="caution">
    <text evidence="16">The sequence shown here is derived from an EMBL/GenBank/DDBJ whole genome shotgun (WGS) entry which is preliminary data.</text>
</comment>
<evidence type="ECO:0000256" key="10">
    <source>
        <dbReference type="ARBA" id="ARBA00023295"/>
    </source>
</evidence>
<feature type="domain" description="Glycoside hydrolase family 20 catalytic" evidence="14">
    <location>
        <begin position="478"/>
        <end position="784"/>
    </location>
</feature>
<accession>A0A0M0JHL8</accession>
<dbReference type="Gene3D" id="3.30.379.10">
    <property type="entry name" value="Chitobiase/beta-hexosaminidase domain 2-like"/>
    <property type="match status" value="1"/>
</dbReference>
<evidence type="ECO:0000256" key="13">
    <source>
        <dbReference type="SAM" id="SignalP"/>
    </source>
</evidence>
<dbReference type="PANTHER" id="PTHR22600">
    <property type="entry name" value="BETA-HEXOSAMINIDASE"/>
    <property type="match status" value="1"/>
</dbReference>
<feature type="region of interest" description="Disordered" evidence="12">
    <location>
        <begin position="817"/>
        <end position="837"/>
    </location>
</feature>
<evidence type="ECO:0000259" key="14">
    <source>
        <dbReference type="Pfam" id="PF00728"/>
    </source>
</evidence>
<keyword evidence="5" id="KW-0479">Metal-binding</keyword>
<feature type="signal peptide" evidence="13">
    <location>
        <begin position="1"/>
        <end position="16"/>
    </location>
</feature>
<evidence type="ECO:0000256" key="4">
    <source>
        <dbReference type="ARBA" id="ARBA00006285"/>
    </source>
</evidence>
<keyword evidence="17" id="KW-1185">Reference proteome</keyword>
<dbReference type="AlphaFoldDB" id="A0A0M0JHL8"/>
<evidence type="ECO:0000259" key="15">
    <source>
        <dbReference type="Pfam" id="PF14845"/>
    </source>
</evidence>
<dbReference type="PRINTS" id="PR00738">
    <property type="entry name" value="GLHYDRLASE20"/>
</dbReference>
<dbReference type="Gene3D" id="3.20.20.80">
    <property type="entry name" value="Glycosidases"/>
    <property type="match status" value="1"/>
</dbReference>
<dbReference type="OrthoDB" id="428480at2759"/>
<dbReference type="InterPro" id="IPR025705">
    <property type="entry name" value="Beta_hexosaminidase_sua/sub"/>
</dbReference>
<comment type="similarity">
    <text evidence="3">Belongs to the PPase family.</text>
</comment>
<dbReference type="InterPro" id="IPR036649">
    <property type="entry name" value="Pyrophosphatase_sf"/>
</dbReference>
<dbReference type="SUPFAM" id="SSF55545">
    <property type="entry name" value="beta-N-acetylhexosaminidase-like domain"/>
    <property type="match status" value="1"/>
</dbReference>
<dbReference type="GO" id="GO:0004427">
    <property type="term" value="F:inorganic diphosphate phosphatase activity"/>
    <property type="evidence" value="ECO:0007669"/>
    <property type="project" value="InterPro"/>
</dbReference>
<evidence type="ECO:0000313" key="16">
    <source>
        <dbReference type="EMBL" id="KOO26091.1"/>
    </source>
</evidence>
<dbReference type="InterPro" id="IPR015883">
    <property type="entry name" value="Glyco_hydro_20_cat"/>
</dbReference>
<comment type="cofactor">
    <cofactor evidence="2">
        <name>Mg(2+)</name>
        <dbReference type="ChEBI" id="CHEBI:18420"/>
    </cofactor>
</comment>
<evidence type="ECO:0000313" key="17">
    <source>
        <dbReference type="Proteomes" id="UP000037460"/>
    </source>
</evidence>
<feature type="active site" description="Proton donor" evidence="11">
    <location>
        <position position="625"/>
    </location>
</feature>
<dbReference type="FunFam" id="3.20.20.80:FF:000063">
    <property type="entry name" value="Beta-hexosaminidase"/>
    <property type="match status" value="1"/>
</dbReference>
<gene>
    <name evidence="16" type="ORF">Ctob_006157</name>
</gene>
<feature type="chain" id="PRO_5005601858" evidence="13">
    <location>
        <begin position="17"/>
        <end position="837"/>
    </location>
</feature>
<dbReference type="EMBL" id="JWZX01002893">
    <property type="protein sequence ID" value="KOO26091.1"/>
    <property type="molecule type" value="Genomic_DNA"/>
</dbReference>
<name>A0A0M0JHL8_9EUKA</name>
<organism evidence="16 17">
    <name type="scientific">Chrysochromulina tobinii</name>
    <dbReference type="NCBI Taxonomy" id="1460289"/>
    <lineage>
        <taxon>Eukaryota</taxon>
        <taxon>Haptista</taxon>
        <taxon>Haptophyta</taxon>
        <taxon>Prymnesiophyceae</taxon>
        <taxon>Prymnesiales</taxon>
        <taxon>Chrysochromulinaceae</taxon>
        <taxon>Chrysochromulina</taxon>
    </lineage>
</organism>
<dbReference type="Gene3D" id="3.90.80.10">
    <property type="entry name" value="Inorganic pyrophosphatase"/>
    <property type="match status" value="1"/>
</dbReference>
<dbReference type="InterPro" id="IPR008162">
    <property type="entry name" value="Pyrophosphatase"/>
</dbReference>
<proteinExistence type="inferred from homology"/>
<evidence type="ECO:0000256" key="6">
    <source>
        <dbReference type="ARBA" id="ARBA00022729"/>
    </source>
</evidence>
<keyword evidence="9" id="KW-0325">Glycoprotein</keyword>
<dbReference type="InterPro" id="IPR029019">
    <property type="entry name" value="HEX_eukaryotic_N"/>
</dbReference>
<keyword evidence="10" id="KW-0326">Glycosidase</keyword>
<keyword evidence="7" id="KW-0378">Hydrolase</keyword>
<dbReference type="PROSITE" id="PS00387">
    <property type="entry name" value="PPASE"/>
    <property type="match status" value="1"/>
</dbReference>
<protein>
    <submittedName>
        <fullName evidence="16">Beta-hexosaminidase 1-like protein</fullName>
    </submittedName>
</protein>
<dbReference type="PANTHER" id="PTHR22600:SF21">
    <property type="entry name" value="BETA-HEXOSAMINIDASE A"/>
    <property type="match status" value="1"/>
</dbReference>
<dbReference type="GO" id="GO:0000287">
    <property type="term" value="F:magnesium ion binding"/>
    <property type="evidence" value="ECO:0007669"/>
    <property type="project" value="InterPro"/>
</dbReference>
<evidence type="ECO:0000256" key="3">
    <source>
        <dbReference type="ARBA" id="ARBA00006220"/>
    </source>
</evidence>
<comment type="catalytic activity">
    <reaction evidence="1">
        <text>Hydrolysis of terminal non-reducing N-acetyl-D-hexosamine residues in N-acetyl-beta-D-hexosaminides.</text>
        <dbReference type="EC" id="3.2.1.52"/>
    </reaction>
</comment>
<dbReference type="SUPFAM" id="SSF50324">
    <property type="entry name" value="Inorganic pyrophosphatase"/>
    <property type="match status" value="1"/>
</dbReference>
<dbReference type="InterPro" id="IPR029018">
    <property type="entry name" value="Hex-like_dom2"/>
</dbReference>
<evidence type="ECO:0000256" key="1">
    <source>
        <dbReference type="ARBA" id="ARBA00001231"/>
    </source>
</evidence>
<dbReference type="Pfam" id="PF14845">
    <property type="entry name" value="Glycohydro_20b2"/>
    <property type="match status" value="1"/>
</dbReference>
<dbReference type="GO" id="GO:0004563">
    <property type="term" value="F:beta-N-acetylhexosaminidase activity"/>
    <property type="evidence" value="ECO:0007669"/>
    <property type="project" value="UniProtKB-EC"/>
</dbReference>
<evidence type="ECO:0000256" key="2">
    <source>
        <dbReference type="ARBA" id="ARBA00001946"/>
    </source>
</evidence>
<dbReference type="GO" id="GO:0030203">
    <property type="term" value="P:glycosaminoglycan metabolic process"/>
    <property type="evidence" value="ECO:0007669"/>
    <property type="project" value="TreeGrafter"/>
</dbReference>
<dbReference type="GO" id="GO:0005764">
    <property type="term" value="C:lysosome"/>
    <property type="evidence" value="ECO:0007669"/>
    <property type="project" value="TreeGrafter"/>
</dbReference>
<evidence type="ECO:0000256" key="9">
    <source>
        <dbReference type="ARBA" id="ARBA00023180"/>
    </source>
</evidence>